<feature type="binding site" evidence="4">
    <location>
        <begin position="867"/>
        <end position="871"/>
    </location>
    <ligand>
        <name>AMP</name>
        <dbReference type="ChEBI" id="CHEBI:456215"/>
    </ligand>
</feature>
<feature type="domain" description="CHASE" evidence="9">
    <location>
        <begin position="122"/>
        <end position="222"/>
    </location>
</feature>
<feature type="domain" description="PDEase" evidence="10">
    <location>
        <begin position="788"/>
        <end position="1165"/>
    </location>
</feature>
<feature type="transmembrane region" description="Helical" evidence="8">
    <location>
        <begin position="14"/>
        <end position="36"/>
    </location>
</feature>
<dbReference type="InterPro" id="IPR002073">
    <property type="entry name" value="PDEase_catalytic_dom"/>
</dbReference>
<feature type="binding site" evidence="5">
    <location>
        <position position="909"/>
    </location>
    <ligand>
        <name>Zn(2+)</name>
        <dbReference type="ChEBI" id="CHEBI:29105"/>
        <label>1</label>
    </ligand>
</feature>
<evidence type="ECO:0000313" key="12">
    <source>
        <dbReference type="Proteomes" id="UP000075714"/>
    </source>
</evidence>
<comment type="cofactor">
    <cofactor evidence="6">
        <name>a divalent metal cation</name>
        <dbReference type="ChEBI" id="CHEBI:60240"/>
    </cofactor>
    <text evidence="6">Binds 2 divalent metal cations per subunit. Site 1 may preferentially bind zinc ions, while site 2 has a preference for magnesium and/or manganese ions.</text>
</comment>
<feature type="region of interest" description="Disordered" evidence="7">
    <location>
        <begin position="1163"/>
        <end position="1199"/>
    </location>
</feature>
<dbReference type="InterPro" id="IPR003607">
    <property type="entry name" value="HD/PDEase_dom"/>
</dbReference>
<comment type="similarity">
    <text evidence="6">Belongs to the cyclic nucleotide phosphodiesterase family.</text>
</comment>
<feature type="binding site" evidence="4">
    <location>
        <position position="909"/>
    </location>
    <ligand>
        <name>AMP</name>
        <dbReference type="ChEBI" id="CHEBI:456215"/>
    </ligand>
</feature>
<feature type="binding site" evidence="4">
    <location>
        <position position="1071"/>
    </location>
    <ligand>
        <name>AMP</name>
        <dbReference type="ChEBI" id="CHEBI:456215"/>
    </ligand>
</feature>
<reference evidence="12" key="1">
    <citation type="journal article" date="2016" name="Nat. Commun.">
        <title>The Gonium pectorale genome demonstrates co-option of cell cycle regulation during the evolution of multicellularity.</title>
        <authorList>
            <person name="Hanschen E.R."/>
            <person name="Marriage T.N."/>
            <person name="Ferris P.J."/>
            <person name="Hamaji T."/>
            <person name="Toyoda A."/>
            <person name="Fujiyama A."/>
            <person name="Neme R."/>
            <person name="Noguchi H."/>
            <person name="Minakuchi Y."/>
            <person name="Suzuki M."/>
            <person name="Kawai-Toyooka H."/>
            <person name="Smith D.R."/>
            <person name="Sparks H."/>
            <person name="Anderson J."/>
            <person name="Bakaric R."/>
            <person name="Luria V."/>
            <person name="Karger A."/>
            <person name="Kirschner M.W."/>
            <person name="Durand P.M."/>
            <person name="Michod R.E."/>
            <person name="Nozaki H."/>
            <person name="Olson B.J."/>
        </authorList>
    </citation>
    <scope>NUCLEOTIDE SEQUENCE [LARGE SCALE GENOMIC DNA]</scope>
    <source>
        <strain evidence="12">NIES-2863</strain>
    </source>
</reference>
<dbReference type="PANTHER" id="PTHR11347">
    <property type="entry name" value="CYCLIC NUCLEOTIDE PHOSPHODIESTERASE"/>
    <property type="match status" value="1"/>
</dbReference>
<keyword evidence="12" id="KW-1185">Reference proteome</keyword>
<dbReference type="AlphaFoldDB" id="A0A150GKL2"/>
<evidence type="ECO:0000256" key="4">
    <source>
        <dbReference type="PIRSR" id="PIRSR623088-2"/>
    </source>
</evidence>
<dbReference type="SMART" id="SM00471">
    <property type="entry name" value="HDc"/>
    <property type="match status" value="1"/>
</dbReference>
<evidence type="ECO:0000313" key="11">
    <source>
        <dbReference type="EMBL" id="KXZ50318.1"/>
    </source>
</evidence>
<dbReference type="SMART" id="SM01079">
    <property type="entry name" value="CHASE"/>
    <property type="match status" value="1"/>
</dbReference>
<dbReference type="Proteomes" id="UP000075714">
    <property type="component" value="Unassembled WGS sequence"/>
</dbReference>
<sequence length="1199" mass="125712">MGVARVCRAYPATLVWPLLCLGLLLGVGVWGVVKVAQVEERGAKDRAASHAISTAVWFKQQLNVATAPVLLMAAIVNYNPRYSEVSSLFEGLAPAIYQQTLSPILRSIEFVPHGVVRNTFSPAGHQTDAVGFDLFNSVQDRDDAVRTVSTRVLTLVGPLDLAEGGRAVIVRQPVFVANASQDETFGIPDPINPLCGQPCAYNATSRTKFWGFSAALLNLDSLKRLAEQELRLDALGYRFVVRAPGAAVSEWTVSLAPSAGWRSSSFGGLMAAAVLASFAMALLLFAALVSRREHEMLLRALLPKEIIKDLRGNDSTLRAPRIVQAETISDLMLGMLGRLLLGVQPDLGDVVFIRQALLRGADLYQPLNLNQQFRSANLDKDVARALMRQLGHRLTTHSMHSALTTLDDDAAFSDAGDCVGNGGGGGGVDRTLTRSLTSKGLGGAHDCSTLAGALALLLAPPQPSEAWMRHAPELAAALLPGGESSATDTLLAAARVGGRDSDGRSTAPSPRASAQSYAPMAAAVVPVAGSAANGGSGGAQSLFRDVRDRDILGGGSSALPSAADNPPLGSSVLNELSLELARTPGPGPGPSGQPILQLGPGASPFGSSNLGLPLPPGQPVATPASALLPAARSIGRTPSHGRTRRPSYVLADQPPGGPGGRLPVALAAEVVVPMGSLAALAAADCAGNTGSHSAGSQDDSVVVRSGNRPVRRPPRRVASALSVCAYGGTDGPAPRASNTGREGRESGLLGLGFGLGAGPSRRSLVGAQRPSLAGAGKGAAAVLQPQQPPPPPSPAVIEEIERVLAQADSWQFDTWRLREVTNGHPLSALGFYLIQRSGLITGLKLKPTILARLLRHIEAGYNDNPYHNATHAADVLQTLHVILHGAQMHINYVDQLGLLAAYFAAIIHDYGHPGLTNDFLIATADPLAVRYNDRSPLENHHAAAAFSTMRRAGLDILGPLTKQERANFRKQVIEMVLATDMKQHFGLLSQFNTVHRLAGFAQGAASGEVGGAGGPGPGPVRNSPSGRAGGTGSSNQVVVVVDNGAGAETAPKPIDETERLLSLQVLIKVADLGHLGEEIEVHKRWLSVLEEEFFRQGDKERQLGMPISPLFDRAKQGVSKSQTGFYEFVALPLVHALCSAFPGSTPLMRCFMGNYNHWRSVDGMKASPPTEAPKPAQASSGKGRPSGEVRVTLSGAPEK</sequence>
<feature type="region of interest" description="Disordered" evidence="7">
    <location>
        <begin position="496"/>
        <end position="516"/>
    </location>
</feature>
<evidence type="ECO:0000256" key="6">
    <source>
        <dbReference type="RuleBase" id="RU363067"/>
    </source>
</evidence>
<dbReference type="GO" id="GO:0004114">
    <property type="term" value="F:3',5'-cyclic-nucleotide phosphodiesterase activity"/>
    <property type="evidence" value="ECO:0007669"/>
    <property type="project" value="InterPro"/>
</dbReference>
<evidence type="ECO:0000256" key="1">
    <source>
        <dbReference type="ARBA" id="ARBA00022723"/>
    </source>
</evidence>
<feature type="binding site" evidence="4">
    <location>
        <position position="1122"/>
    </location>
    <ligand>
        <name>AMP</name>
        <dbReference type="ChEBI" id="CHEBI:456215"/>
    </ligand>
</feature>
<keyword evidence="1 5" id="KW-0479">Metal-binding</keyword>
<dbReference type="STRING" id="33097.A0A150GKL2"/>
<dbReference type="InterPro" id="IPR023174">
    <property type="entry name" value="PDEase_CS"/>
</dbReference>
<dbReference type="PROSITE" id="PS51845">
    <property type="entry name" value="PDEASE_I_2"/>
    <property type="match status" value="1"/>
</dbReference>
<evidence type="ECO:0000256" key="7">
    <source>
        <dbReference type="SAM" id="MobiDB-lite"/>
    </source>
</evidence>
<feature type="binding site" evidence="5">
    <location>
        <position position="909"/>
    </location>
    <ligand>
        <name>Zn(2+)</name>
        <dbReference type="ChEBI" id="CHEBI:29105"/>
        <label>2</label>
    </ligand>
</feature>
<keyword evidence="8" id="KW-0472">Membrane</keyword>
<organism evidence="11 12">
    <name type="scientific">Gonium pectorale</name>
    <name type="common">Green alga</name>
    <dbReference type="NCBI Taxonomy" id="33097"/>
    <lineage>
        <taxon>Eukaryota</taxon>
        <taxon>Viridiplantae</taxon>
        <taxon>Chlorophyta</taxon>
        <taxon>core chlorophytes</taxon>
        <taxon>Chlorophyceae</taxon>
        <taxon>CS clade</taxon>
        <taxon>Chlamydomonadales</taxon>
        <taxon>Volvocaceae</taxon>
        <taxon>Gonium</taxon>
    </lineage>
</organism>
<feature type="compositionally biased region" description="Polar residues" evidence="7">
    <location>
        <begin position="688"/>
        <end position="699"/>
    </location>
</feature>
<feature type="binding site" evidence="5">
    <location>
        <position position="871"/>
    </location>
    <ligand>
        <name>Zn(2+)</name>
        <dbReference type="ChEBI" id="CHEBI:29105"/>
        <label>1</label>
    </ligand>
</feature>
<dbReference type="OrthoDB" id="568146at2759"/>
<dbReference type="InterPro" id="IPR006189">
    <property type="entry name" value="CHASE_dom"/>
</dbReference>
<dbReference type="GO" id="GO:0007165">
    <property type="term" value="P:signal transduction"/>
    <property type="evidence" value="ECO:0007669"/>
    <property type="project" value="InterPro"/>
</dbReference>
<evidence type="ECO:0000259" key="9">
    <source>
        <dbReference type="PROSITE" id="PS50839"/>
    </source>
</evidence>
<dbReference type="EMBL" id="LSYV01000018">
    <property type="protein sequence ID" value="KXZ50318.1"/>
    <property type="molecule type" value="Genomic_DNA"/>
</dbReference>
<dbReference type="PROSITE" id="PS00126">
    <property type="entry name" value="PDEASE_I_1"/>
    <property type="match status" value="1"/>
</dbReference>
<dbReference type="Pfam" id="PF00233">
    <property type="entry name" value="PDEase_I"/>
    <property type="match status" value="1"/>
</dbReference>
<feature type="binding site" evidence="5">
    <location>
        <position position="908"/>
    </location>
    <ligand>
        <name>Zn(2+)</name>
        <dbReference type="ChEBI" id="CHEBI:29105"/>
        <label>1</label>
    </ligand>
</feature>
<evidence type="ECO:0000256" key="2">
    <source>
        <dbReference type="ARBA" id="ARBA00022801"/>
    </source>
</evidence>
<evidence type="ECO:0000256" key="5">
    <source>
        <dbReference type="PIRSR" id="PIRSR623088-3"/>
    </source>
</evidence>
<keyword evidence="8" id="KW-1133">Transmembrane helix</keyword>
<dbReference type="PRINTS" id="PR00387">
    <property type="entry name" value="PDIESTERASE1"/>
</dbReference>
<proteinExistence type="inferred from homology"/>
<name>A0A150GKL2_GONPE</name>
<gene>
    <name evidence="11" type="ORF">GPECTOR_17g957</name>
</gene>
<evidence type="ECO:0000256" key="3">
    <source>
        <dbReference type="PIRSR" id="PIRSR623088-1"/>
    </source>
</evidence>
<evidence type="ECO:0000256" key="8">
    <source>
        <dbReference type="SAM" id="Phobius"/>
    </source>
</evidence>
<dbReference type="SUPFAM" id="SSF109604">
    <property type="entry name" value="HD-domain/PDEase-like"/>
    <property type="match status" value="1"/>
</dbReference>
<feature type="binding site" evidence="5">
    <location>
        <position position="1071"/>
    </location>
    <ligand>
        <name>Zn(2+)</name>
        <dbReference type="ChEBI" id="CHEBI:29105"/>
        <label>1</label>
    </ligand>
</feature>
<feature type="region of interest" description="Disordered" evidence="7">
    <location>
        <begin position="1008"/>
        <end position="1034"/>
    </location>
</feature>
<feature type="active site" description="Proton donor" evidence="3">
    <location>
        <position position="867"/>
    </location>
</feature>
<dbReference type="GO" id="GO:0046872">
    <property type="term" value="F:metal ion binding"/>
    <property type="evidence" value="ECO:0007669"/>
    <property type="project" value="UniProtKB-KW"/>
</dbReference>
<feature type="region of interest" description="Disordered" evidence="7">
    <location>
        <begin position="686"/>
        <end position="715"/>
    </location>
</feature>
<dbReference type="InterPro" id="IPR023088">
    <property type="entry name" value="PDEase"/>
</dbReference>
<dbReference type="Gene3D" id="1.10.1300.10">
    <property type="entry name" value="3'5'-cyclic nucleotide phosphodiesterase, catalytic domain"/>
    <property type="match status" value="1"/>
</dbReference>
<feature type="region of interest" description="Disordered" evidence="7">
    <location>
        <begin position="634"/>
        <end position="657"/>
    </location>
</feature>
<feature type="transmembrane region" description="Helical" evidence="8">
    <location>
        <begin position="266"/>
        <end position="289"/>
    </location>
</feature>
<accession>A0A150GKL2</accession>
<dbReference type="EC" id="3.1.4.-" evidence="6"/>
<protein>
    <recommendedName>
        <fullName evidence="6">Phosphodiesterase</fullName>
        <ecNumber evidence="6">3.1.4.-</ecNumber>
    </recommendedName>
</protein>
<keyword evidence="8" id="KW-0812">Transmembrane</keyword>
<comment type="caution">
    <text evidence="11">The sequence shown here is derived from an EMBL/GenBank/DDBJ whole genome shotgun (WGS) entry which is preliminary data.</text>
</comment>
<evidence type="ECO:0000259" key="10">
    <source>
        <dbReference type="PROSITE" id="PS51845"/>
    </source>
</evidence>
<keyword evidence="2 6" id="KW-0378">Hydrolase</keyword>
<dbReference type="InterPro" id="IPR036971">
    <property type="entry name" value="PDEase_catalytic_dom_sf"/>
</dbReference>
<dbReference type="PROSITE" id="PS50839">
    <property type="entry name" value="CHASE"/>
    <property type="match status" value="1"/>
</dbReference>
<dbReference type="CDD" id="cd00077">
    <property type="entry name" value="HDc"/>
    <property type="match status" value="1"/>
</dbReference>